<comment type="caution">
    <text evidence="1">The sequence shown here is derived from an EMBL/GenBank/DDBJ whole genome shotgun (WGS) entry which is preliminary data.</text>
</comment>
<reference evidence="1 2" key="1">
    <citation type="journal article" date="2013" name="Proc. Natl. Acad. Sci. U.S.A.">
        <title>Genome of an arbuscular mycorrhizal fungus provides insight into the oldest plant symbiosis.</title>
        <authorList>
            <person name="Tisserant E."/>
            <person name="Malbreil M."/>
            <person name="Kuo A."/>
            <person name="Kohler A."/>
            <person name="Symeonidi A."/>
            <person name="Balestrini R."/>
            <person name="Charron P."/>
            <person name="Duensing N."/>
            <person name="Frei Dit Frey N."/>
            <person name="Gianinazzi-Pearson V."/>
            <person name="Gilbert L.B."/>
            <person name="Handa Y."/>
            <person name="Herr J.R."/>
            <person name="Hijri M."/>
            <person name="Koul R."/>
            <person name="Kawaguchi M."/>
            <person name="Krajinski F."/>
            <person name="Lammers P.J."/>
            <person name="Masclaux F.G."/>
            <person name="Murat C."/>
            <person name="Morin E."/>
            <person name="Ndikumana S."/>
            <person name="Pagni M."/>
            <person name="Petitpierre D."/>
            <person name="Requena N."/>
            <person name="Rosikiewicz P."/>
            <person name="Riley R."/>
            <person name="Saito K."/>
            <person name="San Clemente H."/>
            <person name="Shapiro H."/>
            <person name="van Tuinen D."/>
            <person name="Becard G."/>
            <person name="Bonfante P."/>
            <person name="Paszkowski U."/>
            <person name="Shachar-Hill Y.Y."/>
            <person name="Tuskan G.A."/>
            <person name="Young P.W."/>
            <person name="Sanders I.R."/>
            <person name="Henrissat B."/>
            <person name="Rensing S.A."/>
            <person name="Grigoriev I.V."/>
            <person name="Corradi N."/>
            <person name="Roux C."/>
            <person name="Martin F."/>
        </authorList>
    </citation>
    <scope>NUCLEOTIDE SEQUENCE [LARGE SCALE GENOMIC DNA]</scope>
    <source>
        <strain evidence="1 2">DAOM 197198</strain>
    </source>
</reference>
<name>A0A2P4QXP6_RHIID</name>
<evidence type="ECO:0000313" key="1">
    <source>
        <dbReference type="EMBL" id="POG82416.1"/>
    </source>
</evidence>
<gene>
    <name evidence="1" type="ORF">GLOIN_2v1762223</name>
</gene>
<dbReference type="EMBL" id="AUPC02000005">
    <property type="protein sequence ID" value="POG82416.1"/>
    <property type="molecule type" value="Genomic_DNA"/>
</dbReference>
<dbReference type="Proteomes" id="UP000018888">
    <property type="component" value="Unassembled WGS sequence"/>
</dbReference>
<accession>A0A2P4QXP6</accession>
<reference evidence="1 2" key="2">
    <citation type="journal article" date="2018" name="New Phytol.">
        <title>High intraspecific genome diversity in the model arbuscular mycorrhizal symbiont Rhizophagus irregularis.</title>
        <authorList>
            <person name="Chen E.C.H."/>
            <person name="Morin E."/>
            <person name="Beaudet D."/>
            <person name="Noel J."/>
            <person name="Yildirir G."/>
            <person name="Ndikumana S."/>
            <person name="Charron P."/>
            <person name="St-Onge C."/>
            <person name="Giorgi J."/>
            <person name="Kruger M."/>
            <person name="Marton T."/>
            <person name="Ropars J."/>
            <person name="Grigoriev I.V."/>
            <person name="Hainaut M."/>
            <person name="Henrissat B."/>
            <person name="Roux C."/>
            <person name="Martin F."/>
            <person name="Corradi N."/>
        </authorList>
    </citation>
    <scope>NUCLEOTIDE SEQUENCE [LARGE SCALE GENOMIC DNA]</scope>
    <source>
        <strain evidence="1 2">DAOM 197198</strain>
    </source>
</reference>
<organism evidence="1 2">
    <name type="scientific">Rhizophagus irregularis (strain DAOM 181602 / DAOM 197198 / MUCL 43194)</name>
    <name type="common">Arbuscular mycorrhizal fungus</name>
    <name type="synonym">Glomus intraradices</name>
    <dbReference type="NCBI Taxonomy" id="747089"/>
    <lineage>
        <taxon>Eukaryota</taxon>
        <taxon>Fungi</taxon>
        <taxon>Fungi incertae sedis</taxon>
        <taxon>Mucoromycota</taxon>
        <taxon>Glomeromycotina</taxon>
        <taxon>Glomeromycetes</taxon>
        <taxon>Glomerales</taxon>
        <taxon>Glomeraceae</taxon>
        <taxon>Rhizophagus</taxon>
    </lineage>
</organism>
<dbReference type="AlphaFoldDB" id="A0A2P4QXP6"/>
<protein>
    <submittedName>
        <fullName evidence="1">Uncharacterized protein</fullName>
    </submittedName>
</protein>
<proteinExistence type="predicted"/>
<evidence type="ECO:0000313" key="2">
    <source>
        <dbReference type="Proteomes" id="UP000018888"/>
    </source>
</evidence>
<keyword evidence="2" id="KW-1185">Reference proteome</keyword>
<sequence length="353" mass="42193">MACSKIFLGDLPELINKIIQYFHYDYKTLHSCILDSKAKFDEYGINDKLLPSNNRLFNYPSFIKYLYTDKIFCSIKYWVNKNYDNMDLILQNPNLICNIRNLNLNGYAIPFQDFIPLLKFLYSNCNSISSIIFKFPEVNFNINNYSLVEECLTQMIVSQHNLKKISFGIFYNLNLYNPVFDHLNVLESIHLINCNYLNSDFVQQIIKVRYFYTNVLDDNNIYLIIKNNQHNINYLTIAILPPKLEYLCLVLLFNTSDLEIFLKNSQNTFIKKLLIRNIVMYGDGDGDFNILFYIKKYIMKKERVKYLAILEEDELFFPKKEVNEFKLYNIIVQKYHDLCIYNYSYIINNYLQY</sequence>